<comment type="caution">
    <text evidence="1">The sequence shown here is derived from an EMBL/GenBank/DDBJ whole genome shotgun (WGS) entry which is preliminary data.</text>
</comment>
<protein>
    <submittedName>
        <fullName evidence="1">Uncharacterized protein</fullName>
    </submittedName>
</protein>
<dbReference type="InterPro" id="IPR054652">
    <property type="entry name" value="T4P_EbsA-like"/>
</dbReference>
<accession>A0A853ME31</accession>
<dbReference type="AlphaFoldDB" id="A0A853ME31"/>
<name>A0A853ME31_9CYAN</name>
<evidence type="ECO:0000313" key="2">
    <source>
        <dbReference type="Proteomes" id="UP000093903"/>
    </source>
</evidence>
<dbReference type="Proteomes" id="UP000093903">
    <property type="component" value="Unassembled WGS sequence"/>
</dbReference>
<evidence type="ECO:0000313" key="1">
    <source>
        <dbReference type="EMBL" id="OBU75546.1"/>
    </source>
</evidence>
<dbReference type="EMBL" id="LYXA01000001">
    <property type="protein sequence ID" value="OBU75546.1"/>
    <property type="molecule type" value="Genomic_DNA"/>
</dbReference>
<gene>
    <name evidence="1" type="ORF">A9P98_03865</name>
</gene>
<proteinExistence type="predicted"/>
<organism evidence="1 2">
    <name type="scientific">Cylindrospermopsis raciborskii CS-505</name>
    <dbReference type="NCBI Taxonomy" id="533240"/>
    <lineage>
        <taxon>Bacteria</taxon>
        <taxon>Bacillati</taxon>
        <taxon>Cyanobacteriota</taxon>
        <taxon>Cyanophyceae</taxon>
        <taxon>Nostocales</taxon>
        <taxon>Aphanizomenonaceae</taxon>
        <taxon>Cylindrospermopsis</taxon>
    </lineage>
</organism>
<dbReference type="NCBIfam" id="NF045587">
    <property type="entry name" value="T4P_biogen_EbsA"/>
    <property type="match status" value="1"/>
</dbReference>
<reference evidence="1 2" key="1">
    <citation type="submission" date="2016-05" db="EMBL/GenBank/DDBJ databases">
        <title>First complete genome of the cyanobacterium Cylindrospermopsis raciborskii CS505, containing a circular chromosome and a single extrachromosomal element.</title>
        <authorList>
            <person name="Fuentes J."/>
            <person name="Tamames J."/>
            <person name="Allen E."/>
            <person name="Plominski A."/>
            <person name="Vasquez M."/>
        </authorList>
    </citation>
    <scope>NUCLEOTIDE SEQUENCE [LARGE SCALE GENOMIC DNA]</scope>
    <source>
        <strain evidence="1 2">CS505</strain>
    </source>
</reference>
<sequence>MSMDQTVPAATHEVNAYLPYIQGNKRNFLPWAITLYQKGCIDGERKIEGSDNIPFTAKWNISTLPTDLTCCSVQFHAPGEFAYEVTMTGFEFVDFLIQVIENYKRNRIVDFSKAFYRKLLCPE</sequence>